<evidence type="ECO:0000313" key="3">
    <source>
        <dbReference type="Proteomes" id="UP000688137"/>
    </source>
</evidence>
<accession>A0A8S1LB74</accession>
<dbReference type="Proteomes" id="UP000688137">
    <property type="component" value="Unassembled WGS sequence"/>
</dbReference>
<gene>
    <name evidence="2" type="ORF">PPRIM_AZ9-3.1.T0340326</name>
</gene>
<reference evidence="2" key="1">
    <citation type="submission" date="2021-01" db="EMBL/GenBank/DDBJ databases">
        <authorList>
            <consortium name="Genoscope - CEA"/>
            <person name="William W."/>
        </authorList>
    </citation>
    <scope>NUCLEOTIDE SEQUENCE</scope>
</reference>
<dbReference type="AlphaFoldDB" id="A0A8S1LB74"/>
<organism evidence="2 3">
    <name type="scientific">Paramecium primaurelia</name>
    <dbReference type="NCBI Taxonomy" id="5886"/>
    <lineage>
        <taxon>Eukaryota</taxon>
        <taxon>Sar</taxon>
        <taxon>Alveolata</taxon>
        <taxon>Ciliophora</taxon>
        <taxon>Intramacronucleata</taxon>
        <taxon>Oligohymenophorea</taxon>
        <taxon>Peniculida</taxon>
        <taxon>Parameciidae</taxon>
        <taxon>Paramecium</taxon>
    </lineage>
</organism>
<name>A0A8S1LB74_PARPR</name>
<protein>
    <recommendedName>
        <fullName evidence="4">Transmembrane protein</fullName>
    </recommendedName>
</protein>
<evidence type="ECO:0000256" key="1">
    <source>
        <dbReference type="SAM" id="Phobius"/>
    </source>
</evidence>
<keyword evidence="1" id="KW-0472">Membrane</keyword>
<comment type="caution">
    <text evidence="2">The sequence shown here is derived from an EMBL/GenBank/DDBJ whole genome shotgun (WGS) entry which is preliminary data.</text>
</comment>
<keyword evidence="3" id="KW-1185">Reference proteome</keyword>
<sequence length="139" mass="16372">MEKEQPIIQIISITCIVLGLMFILFIIWKRKQVLRLFRCVLNRRKIMMESFLNNAILIKNSNILLNQLRKVSKMLSQSKNELIFTQNGKIHKEEDVQIMCKINEEKQFIQINLLGNDKYGTWSGSGIIRSKCFQWIIAL</sequence>
<dbReference type="EMBL" id="CAJJDM010000033">
    <property type="protein sequence ID" value="CAD8063445.1"/>
    <property type="molecule type" value="Genomic_DNA"/>
</dbReference>
<keyword evidence="1" id="KW-0812">Transmembrane</keyword>
<evidence type="ECO:0008006" key="4">
    <source>
        <dbReference type="Google" id="ProtNLM"/>
    </source>
</evidence>
<keyword evidence="1" id="KW-1133">Transmembrane helix</keyword>
<proteinExistence type="predicted"/>
<feature type="transmembrane region" description="Helical" evidence="1">
    <location>
        <begin position="6"/>
        <end position="28"/>
    </location>
</feature>
<evidence type="ECO:0000313" key="2">
    <source>
        <dbReference type="EMBL" id="CAD8063445.1"/>
    </source>
</evidence>